<dbReference type="PANTHER" id="PTHR37468">
    <property type="entry name" value="SULFATE TRANSPORTER CYSZ"/>
    <property type="match status" value="1"/>
</dbReference>
<gene>
    <name evidence="11" type="ORF">DespoDRAFT_03241</name>
</gene>
<evidence type="ECO:0000256" key="6">
    <source>
        <dbReference type="ARBA" id="ARBA00022692"/>
    </source>
</evidence>
<keyword evidence="5" id="KW-0028">Amino-acid biosynthesis</keyword>
<dbReference type="OrthoDB" id="5416286at2"/>
<evidence type="ECO:0000256" key="8">
    <source>
        <dbReference type="ARBA" id="ARBA00023032"/>
    </source>
</evidence>
<dbReference type="GO" id="GO:0000103">
    <property type="term" value="P:sulfate assimilation"/>
    <property type="evidence" value="ECO:0007669"/>
    <property type="project" value="TreeGrafter"/>
</dbReference>
<reference evidence="11 12" key="2">
    <citation type="submission" date="2012-02" db="EMBL/GenBank/DDBJ databases">
        <title>Improved High-Quality Draft sequence of Desulfobacter postgatei 2ac9.</title>
        <authorList>
            <consortium name="US DOE Joint Genome Institute"/>
            <person name="Lucas S."/>
            <person name="Han J."/>
            <person name="Lapidus A."/>
            <person name="Cheng J.-F."/>
            <person name="Goodwin L."/>
            <person name="Pitluck S."/>
            <person name="Peters L."/>
            <person name="Ovchinnikova G."/>
            <person name="Held B."/>
            <person name="Detter J.C."/>
            <person name="Han C."/>
            <person name="Tapia R."/>
            <person name="Land M."/>
            <person name="Hauser L."/>
            <person name="Kyrpides N."/>
            <person name="Ivanova N."/>
            <person name="Pagani I."/>
            <person name="Orellana R."/>
            <person name="Lovley D."/>
            <person name="Woyke T."/>
        </authorList>
    </citation>
    <scope>NUCLEOTIDE SEQUENCE [LARGE SCALE GENOMIC DNA]</scope>
    <source>
        <strain evidence="11 12">2ac9</strain>
    </source>
</reference>
<dbReference type="AlphaFoldDB" id="I5B6A8"/>
<dbReference type="EMBL" id="CM001488">
    <property type="protein sequence ID" value="EIM65021.1"/>
    <property type="molecule type" value="Genomic_DNA"/>
</dbReference>
<dbReference type="STRING" id="879212.DespoDRAFT_03241"/>
<dbReference type="Pfam" id="PF07264">
    <property type="entry name" value="EI24"/>
    <property type="match status" value="1"/>
</dbReference>
<dbReference type="GO" id="GO:0005886">
    <property type="term" value="C:plasma membrane"/>
    <property type="evidence" value="ECO:0007669"/>
    <property type="project" value="TreeGrafter"/>
</dbReference>
<dbReference type="PANTHER" id="PTHR37468:SF1">
    <property type="entry name" value="SULFATE TRANSPORTER CYSZ"/>
    <property type="match status" value="1"/>
</dbReference>
<evidence type="ECO:0000256" key="5">
    <source>
        <dbReference type="ARBA" id="ARBA00022605"/>
    </source>
</evidence>
<dbReference type="InterPro" id="IPR050480">
    <property type="entry name" value="CysZ-like"/>
</dbReference>
<protein>
    <submittedName>
        <fullName evidence="11">Uncharacterized protein involved in cysteine biosynthesis</fullName>
    </submittedName>
</protein>
<dbReference type="GO" id="GO:0019344">
    <property type="term" value="P:cysteine biosynthetic process"/>
    <property type="evidence" value="ECO:0007669"/>
    <property type="project" value="TreeGrafter"/>
</dbReference>
<keyword evidence="7 10" id="KW-1133">Transmembrane helix</keyword>
<comment type="subcellular location">
    <subcellularLocation>
        <location evidence="1">Membrane</location>
        <topology evidence="1">Multi-pass membrane protein</topology>
    </subcellularLocation>
</comment>
<name>I5B6A8_9BACT</name>
<feature type="transmembrane region" description="Helical" evidence="10">
    <location>
        <begin position="143"/>
        <end position="176"/>
    </location>
</feature>
<dbReference type="Proteomes" id="UP000005778">
    <property type="component" value="Chromosome"/>
</dbReference>
<keyword evidence="12" id="KW-1185">Reference proteome</keyword>
<evidence type="ECO:0000256" key="9">
    <source>
        <dbReference type="ARBA" id="ARBA00023136"/>
    </source>
</evidence>
<dbReference type="eggNOG" id="ENOG502ZBZF">
    <property type="taxonomic scope" value="Bacteria"/>
</dbReference>
<feature type="transmembrane region" description="Helical" evidence="10">
    <location>
        <begin position="28"/>
        <end position="48"/>
    </location>
</feature>
<evidence type="ECO:0000313" key="11">
    <source>
        <dbReference type="EMBL" id="EIM65021.1"/>
    </source>
</evidence>
<evidence type="ECO:0000256" key="3">
    <source>
        <dbReference type="ARBA" id="ARBA00022475"/>
    </source>
</evidence>
<evidence type="ECO:0000313" key="12">
    <source>
        <dbReference type="Proteomes" id="UP000005778"/>
    </source>
</evidence>
<dbReference type="InterPro" id="IPR059112">
    <property type="entry name" value="CysZ/EI24"/>
</dbReference>
<keyword evidence="4" id="KW-0997">Cell inner membrane</keyword>
<organism evidence="11 12">
    <name type="scientific">Desulfobacter postgatei 2ac9</name>
    <dbReference type="NCBI Taxonomy" id="879212"/>
    <lineage>
        <taxon>Bacteria</taxon>
        <taxon>Pseudomonadati</taxon>
        <taxon>Thermodesulfobacteriota</taxon>
        <taxon>Desulfobacteria</taxon>
        <taxon>Desulfobacterales</taxon>
        <taxon>Desulfobacteraceae</taxon>
        <taxon>Desulfobacter</taxon>
    </lineage>
</organism>
<evidence type="ECO:0000256" key="2">
    <source>
        <dbReference type="ARBA" id="ARBA00022448"/>
    </source>
</evidence>
<accession>I5B6A8</accession>
<dbReference type="HOGENOM" id="CLU_1164409_0_0_7"/>
<evidence type="ECO:0000256" key="10">
    <source>
        <dbReference type="SAM" id="Phobius"/>
    </source>
</evidence>
<keyword evidence="8" id="KW-0764">Sulfate transport</keyword>
<dbReference type="RefSeq" id="WP_004074789.1">
    <property type="nucleotide sequence ID" value="NZ_CM001488.1"/>
</dbReference>
<sequence>MGFIAGIQYNIRGVALALKTPSLLMLGLIRFAVVLLLALVLSGMVLYWHNDIFSMIWQMPESRWLIWLWHIVSWILTFTLMAFSMLISYLISQIFFCVFIMDYMSRITERMVLGQEAPGAHTSIFGLFLYLIRQEIPRAVVPVLISVTLMIIGLFTPVSLVIIGLSAVVAGIFLAWDNTDLVPARRMVPFRERFAFLRKNLFFHIGFGLLFLVPWLNILFLSFAPVGATLYYIEKERKKHGLGFDL</sequence>
<evidence type="ECO:0000256" key="1">
    <source>
        <dbReference type="ARBA" id="ARBA00004141"/>
    </source>
</evidence>
<evidence type="ECO:0000256" key="4">
    <source>
        <dbReference type="ARBA" id="ARBA00022519"/>
    </source>
</evidence>
<keyword evidence="3" id="KW-1003">Cell membrane</keyword>
<feature type="transmembrane region" description="Helical" evidence="10">
    <location>
        <begin position="68"/>
        <end position="101"/>
    </location>
</feature>
<feature type="transmembrane region" description="Helical" evidence="10">
    <location>
        <begin position="201"/>
        <end position="233"/>
    </location>
</feature>
<dbReference type="GO" id="GO:0009675">
    <property type="term" value="F:high-affinity sulfate:proton symporter activity"/>
    <property type="evidence" value="ECO:0007669"/>
    <property type="project" value="TreeGrafter"/>
</dbReference>
<keyword evidence="9 10" id="KW-0472">Membrane</keyword>
<reference evidence="11 12" key="1">
    <citation type="submission" date="2011-09" db="EMBL/GenBank/DDBJ databases">
        <authorList>
            <consortium name="US DOE Joint Genome Institute (JGI-PGF)"/>
            <person name="Lucas S."/>
            <person name="Han J."/>
            <person name="Lapidus A."/>
            <person name="Cheng J.-F."/>
            <person name="Goodwin L."/>
            <person name="Pitluck S."/>
            <person name="Peters L."/>
            <person name="Land M.L."/>
            <person name="Hauser L."/>
            <person name="Orellana R."/>
            <person name="Lovley D."/>
            <person name="Woyke T.J."/>
        </authorList>
    </citation>
    <scope>NUCLEOTIDE SEQUENCE [LARGE SCALE GENOMIC DNA]</scope>
    <source>
        <strain evidence="11 12">2ac9</strain>
    </source>
</reference>
<keyword evidence="2" id="KW-0813">Transport</keyword>
<evidence type="ECO:0000256" key="7">
    <source>
        <dbReference type="ARBA" id="ARBA00022989"/>
    </source>
</evidence>
<proteinExistence type="predicted"/>
<keyword evidence="6 10" id="KW-0812">Transmembrane</keyword>